<reference evidence="2 3" key="1">
    <citation type="submission" date="2018-07" db="EMBL/GenBank/DDBJ databases">
        <title>Comparative genomes isolates from brazilian mangrove.</title>
        <authorList>
            <person name="De Araujo J.E."/>
            <person name="Taketani R.G."/>
            <person name="Silva M.C.P."/>
            <person name="Lourenco M.V."/>
            <person name="Oliveira V.M."/>
            <person name="Andreote F.D."/>
        </authorList>
    </citation>
    <scope>NUCLEOTIDE SEQUENCE [LARGE SCALE GENOMIC DNA]</scope>
    <source>
        <strain evidence="2 3">HEX PRIS-MGV</strain>
    </source>
</reference>
<dbReference type="Proteomes" id="UP000253562">
    <property type="component" value="Unassembled WGS sequence"/>
</dbReference>
<comment type="caution">
    <text evidence="2">The sequence shown here is derived from an EMBL/GenBank/DDBJ whole genome shotgun (WGS) entry which is preliminary data.</text>
</comment>
<dbReference type="OrthoDB" id="290599at2"/>
<proteinExistence type="predicted"/>
<dbReference type="AlphaFoldDB" id="A0A368KNI2"/>
<gene>
    <name evidence="2" type="ORF">DTL42_21095</name>
</gene>
<evidence type="ECO:0000313" key="2">
    <source>
        <dbReference type="EMBL" id="RCS41080.1"/>
    </source>
</evidence>
<name>A0A368KNI2_9BACT</name>
<evidence type="ECO:0000256" key="1">
    <source>
        <dbReference type="SAM" id="Phobius"/>
    </source>
</evidence>
<protein>
    <submittedName>
        <fullName evidence="2">Uncharacterized protein</fullName>
    </submittedName>
</protein>
<evidence type="ECO:0000313" key="3">
    <source>
        <dbReference type="Proteomes" id="UP000253562"/>
    </source>
</evidence>
<organism evidence="2 3">
    <name type="scientific">Bremerella cremea</name>
    <dbReference type="NCBI Taxonomy" id="1031537"/>
    <lineage>
        <taxon>Bacteria</taxon>
        <taxon>Pseudomonadati</taxon>
        <taxon>Planctomycetota</taxon>
        <taxon>Planctomycetia</taxon>
        <taxon>Pirellulales</taxon>
        <taxon>Pirellulaceae</taxon>
        <taxon>Bremerella</taxon>
    </lineage>
</organism>
<feature type="transmembrane region" description="Helical" evidence="1">
    <location>
        <begin position="45"/>
        <end position="72"/>
    </location>
</feature>
<keyword evidence="1" id="KW-1133">Transmembrane helix</keyword>
<accession>A0A368KNI2</accession>
<keyword evidence="1" id="KW-0472">Membrane</keyword>
<sequence length="108" mass="11978">MKNLKNHLGRIFSAAGFLLVTGNASQIWACPTCKDGLSDNYIAAYAFSIVFMMVIPYLLLAGFFAYIVVSYFRRPVAERKQLSADDLTELALKKAEQGIPTQPPAWDS</sequence>
<keyword evidence="1" id="KW-0812">Transmembrane</keyword>
<dbReference type="RefSeq" id="WP_114371901.1">
    <property type="nucleotide sequence ID" value="NZ_QPEX01000045.1"/>
</dbReference>
<dbReference type="EMBL" id="QPEX01000045">
    <property type="protein sequence ID" value="RCS41080.1"/>
    <property type="molecule type" value="Genomic_DNA"/>
</dbReference>